<dbReference type="AlphaFoldDB" id="A0A1V9XC97"/>
<evidence type="ECO:0000313" key="4">
    <source>
        <dbReference type="Proteomes" id="UP000192247"/>
    </source>
</evidence>
<dbReference type="GO" id="GO:0005634">
    <property type="term" value="C:nucleus"/>
    <property type="evidence" value="ECO:0007669"/>
    <property type="project" value="TreeGrafter"/>
</dbReference>
<dbReference type="PANTHER" id="PTHR10840">
    <property type="entry name" value="PROGRAMMED CELL DEATH PROTEIN 5"/>
    <property type="match status" value="1"/>
</dbReference>
<feature type="compositionally biased region" description="Basic and acidic residues" evidence="2">
    <location>
        <begin position="28"/>
        <end position="43"/>
    </location>
</feature>
<dbReference type="InterPro" id="IPR002836">
    <property type="entry name" value="PDCD5-like"/>
</dbReference>
<dbReference type="Pfam" id="PF01984">
    <property type="entry name" value="dsDNA_bind"/>
    <property type="match status" value="1"/>
</dbReference>
<name>A0A1V9XC97_9ACAR</name>
<dbReference type="GO" id="GO:0003677">
    <property type="term" value="F:DNA binding"/>
    <property type="evidence" value="ECO:0007669"/>
    <property type="project" value="InterPro"/>
</dbReference>
<feature type="region of interest" description="Disordered" evidence="2">
    <location>
        <begin position="15"/>
        <end position="43"/>
    </location>
</feature>
<dbReference type="OrthoDB" id="10252486at2759"/>
<protein>
    <submittedName>
        <fullName evidence="3">Programmed cell death protein 5-like</fullName>
    </submittedName>
</protein>
<evidence type="ECO:0000256" key="2">
    <source>
        <dbReference type="SAM" id="MobiDB-lite"/>
    </source>
</evidence>
<dbReference type="FunCoup" id="A0A1V9XC97">
    <property type="interactions" value="1452"/>
</dbReference>
<dbReference type="PANTHER" id="PTHR10840:SF0">
    <property type="entry name" value="PROGRAMMED CELL DEATH PROTEIN 5"/>
    <property type="match status" value="1"/>
</dbReference>
<dbReference type="InterPro" id="IPR036883">
    <property type="entry name" value="PDCD5-like_sf"/>
</dbReference>
<dbReference type="Proteomes" id="UP000192247">
    <property type="component" value="Unassembled WGS sequence"/>
</dbReference>
<dbReference type="Gene3D" id="1.10.8.140">
    <property type="entry name" value="PDCD5-like"/>
    <property type="match status" value="1"/>
</dbReference>
<dbReference type="EMBL" id="MNPL01015249">
    <property type="protein sequence ID" value="OQR71164.1"/>
    <property type="molecule type" value="Genomic_DNA"/>
</dbReference>
<dbReference type="PIRSF" id="PIRSF015730">
    <property type="entry name" value="TFAR19"/>
    <property type="match status" value="1"/>
</dbReference>
<gene>
    <name evidence="3" type="ORF">BIW11_11167</name>
</gene>
<evidence type="ECO:0000256" key="1">
    <source>
        <dbReference type="ARBA" id="ARBA00010490"/>
    </source>
</evidence>
<dbReference type="STRING" id="418985.A0A1V9XC97"/>
<sequence length="126" mass="14255">MADDELAAIRAQRIAQLQDASPGASNEDSSKQDAQQRQEEMRNRILQQVLSQEARARLSTIAAAKPEKGAMIEQMVVRMAQMNQGRQISEQELIGLLEKVSEQTQRKTKVTFNRRRAGLDSDDDDW</sequence>
<dbReference type="SUPFAM" id="SSF46950">
    <property type="entry name" value="Double-stranded DNA-binding domain"/>
    <property type="match status" value="1"/>
</dbReference>
<comment type="similarity">
    <text evidence="1">Belongs to the PDCD5 family.</text>
</comment>
<dbReference type="InParanoid" id="A0A1V9XC97"/>
<dbReference type="GO" id="GO:0005829">
    <property type="term" value="C:cytosol"/>
    <property type="evidence" value="ECO:0007669"/>
    <property type="project" value="TreeGrafter"/>
</dbReference>
<reference evidence="3 4" key="1">
    <citation type="journal article" date="2017" name="Gigascience">
        <title>Draft genome of the honey bee ectoparasitic mite, Tropilaelaps mercedesae, is shaped by the parasitic life history.</title>
        <authorList>
            <person name="Dong X."/>
            <person name="Armstrong S.D."/>
            <person name="Xia D."/>
            <person name="Makepeace B.L."/>
            <person name="Darby A.C."/>
            <person name="Kadowaki T."/>
        </authorList>
    </citation>
    <scope>NUCLEOTIDE SEQUENCE [LARGE SCALE GENOMIC DNA]</scope>
    <source>
        <strain evidence="3">Wuxi-XJTLU</strain>
    </source>
</reference>
<keyword evidence="4" id="KW-1185">Reference proteome</keyword>
<comment type="caution">
    <text evidence="3">The sequence shown here is derived from an EMBL/GenBank/DDBJ whole genome shotgun (WGS) entry which is preliminary data.</text>
</comment>
<organism evidence="3 4">
    <name type="scientific">Tropilaelaps mercedesae</name>
    <dbReference type="NCBI Taxonomy" id="418985"/>
    <lineage>
        <taxon>Eukaryota</taxon>
        <taxon>Metazoa</taxon>
        <taxon>Ecdysozoa</taxon>
        <taxon>Arthropoda</taxon>
        <taxon>Chelicerata</taxon>
        <taxon>Arachnida</taxon>
        <taxon>Acari</taxon>
        <taxon>Parasitiformes</taxon>
        <taxon>Mesostigmata</taxon>
        <taxon>Gamasina</taxon>
        <taxon>Dermanyssoidea</taxon>
        <taxon>Laelapidae</taxon>
        <taxon>Tropilaelaps</taxon>
    </lineage>
</organism>
<evidence type="ECO:0000313" key="3">
    <source>
        <dbReference type="EMBL" id="OQR71164.1"/>
    </source>
</evidence>
<accession>A0A1V9XC97</accession>
<proteinExistence type="inferred from homology"/>